<dbReference type="InterPro" id="IPR027477">
    <property type="entry name" value="Succ_DH/fumarate_Rdtase_cat_sf"/>
</dbReference>
<organism evidence="4 5">
    <name type="scientific">Desulfosporosinus orientis (strain ATCC 19365 / DSM 765 / NCIMB 8382 / VKM B-1628 / Singapore I)</name>
    <name type="common">Desulfotomaculum orientis</name>
    <dbReference type="NCBI Taxonomy" id="768706"/>
    <lineage>
        <taxon>Bacteria</taxon>
        <taxon>Bacillati</taxon>
        <taxon>Bacillota</taxon>
        <taxon>Clostridia</taxon>
        <taxon>Eubacteriales</taxon>
        <taxon>Desulfitobacteriaceae</taxon>
        <taxon>Desulfosporosinus</taxon>
    </lineage>
</organism>
<dbReference type="GO" id="GO:0033765">
    <property type="term" value="F:steroid dehydrogenase activity, acting on the CH-CH group of donors"/>
    <property type="evidence" value="ECO:0007669"/>
    <property type="project" value="UniProtKB-ARBA"/>
</dbReference>
<dbReference type="Gene3D" id="3.90.700.10">
    <property type="entry name" value="Succinate dehydrogenase/fumarate reductase flavoprotein, catalytic domain"/>
    <property type="match status" value="1"/>
</dbReference>
<keyword evidence="1" id="KW-0285">Flavoprotein</keyword>
<accession>G7W5Z9</accession>
<dbReference type="InterPro" id="IPR030664">
    <property type="entry name" value="SdhA/FrdA/AprA"/>
</dbReference>
<dbReference type="Pfam" id="PF00890">
    <property type="entry name" value="FAD_binding_2"/>
    <property type="match status" value="1"/>
</dbReference>
<dbReference type="SUPFAM" id="SSF56425">
    <property type="entry name" value="Succinate dehydrogenase/fumarate reductase flavoprotein, catalytic domain"/>
    <property type="match status" value="1"/>
</dbReference>
<keyword evidence="5" id="KW-1185">Reference proteome</keyword>
<dbReference type="Gene3D" id="3.50.50.60">
    <property type="entry name" value="FAD/NAD(P)-binding domain"/>
    <property type="match status" value="1"/>
</dbReference>
<dbReference type="OrthoDB" id="9806724at2"/>
<dbReference type="PIRSF" id="PIRSF000171">
    <property type="entry name" value="SDHA_APRA_LASPO"/>
    <property type="match status" value="1"/>
</dbReference>
<reference evidence="4 5" key="2">
    <citation type="journal article" date="2012" name="J. Bacteriol.">
        <title>Complete genome sequences of Desulfosporosinus orientis DSM765T, Desulfosporosinus youngiae DSM17734T, Desulfosporosinus meridiei DSM13257T, and Desulfosporosinus acidiphilus DSM22704T.</title>
        <authorList>
            <person name="Pester M."/>
            <person name="Brambilla E."/>
            <person name="Alazard D."/>
            <person name="Rattei T."/>
            <person name="Weinmaier T."/>
            <person name="Han J."/>
            <person name="Lucas S."/>
            <person name="Lapidus A."/>
            <person name="Cheng J.F."/>
            <person name="Goodwin L."/>
            <person name="Pitluck S."/>
            <person name="Peters L."/>
            <person name="Ovchinnikova G."/>
            <person name="Teshima H."/>
            <person name="Detter J.C."/>
            <person name="Han C.S."/>
            <person name="Tapia R."/>
            <person name="Land M.L."/>
            <person name="Hauser L."/>
            <person name="Kyrpides N.C."/>
            <person name="Ivanova N.N."/>
            <person name="Pagani I."/>
            <person name="Huntmann M."/>
            <person name="Wei C.L."/>
            <person name="Davenport K.W."/>
            <person name="Daligault H."/>
            <person name="Chain P.S."/>
            <person name="Chen A."/>
            <person name="Mavromatis K."/>
            <person name="Markowitz V."/>
            <person name="Szeto E."/>
            <person name="Mikhailova N."/>
            <person name="Pati A."/>
            <person name="Wagner M."/>
            <person name="Woyke T."/>
            <person name="Ollivier B."/>
            <person name="Klenk H.P."/>
            <person name="Spring S."/>
            <person name="Loy A."/>
        </authorList>
    </citation>
    <scope>NUCLEOTIDE SEQUENCE [LARGE SCALE GENOMIC DNA]</scope>
    <source>
        <strain evidence="5">ATCC 19365 / DSM 765 / NCIMB 8382 / VKM B-1628</strain>
    </source>
</reference>
<dbReference type="STRING" id="768706.Desor_1736"/>
<dbReference type="GO" id="GO:0000104">
    <property type="term" value="F:succinate dehydrogenase activity"/>
    <property type="evidence" value="ECO:0007669"/>
    <property type="project" value="TreeGrafter"/>
</dbReference>
<dbReference type="SUPFAM" id="SSF46977">
    <property type="entry name" value="Succinate dehydrogenase/fumarate reductase flavoprotein C-terminal domain"/>
    <property type="match status" value="1"/>
</dbReference>
<dbReference type="NCBIfam" id="TIGR02061">
    <property type="entry name" value="aprA"/>
    <property type="match status" value="1"/>
</dbReference>
<dbReference type="GO" id="GO:0009061">
    <property type="term" value="P:anaerobic respiration"/>
    <property type="evidence" value="ECO:0007669"/>
    <property type="project" value="TreeGrafter"/>
</dbReference>
<dbReference type="PANTHER" id="PTHR11632">
    <property type="entry name" value="SUCCINATE DEHYDROGENASE 2 FLAVOPROTEIN SUBUNIT"/>
    <property type="match status" value="1"/>
</dbReference>
<dbReference type="InterPro" id="IPR011803">
    <property type="entry name" value="AprA"/>
</dbReference>
<dbReference type="PATRIC" id="fig|768706.3.peg.1737"/>
<dbReference type="InterPro" id="IPR003953">
    <property type="entry name" value="FAD-dep_OxRdtase_2_FAD-bd"/>
</dbReference>
<evidence type="ECO:0000259" key="3">
    <source>
        <dbReference type="Pfam" id="PF00890"/>
    </source>
</evidence>
<dbReference type="EMBL" id="CP003108">
    <property type="protein sequence ID" value="AET67375.1"/>
    <property type="molecule type" value="Genomic_DNA"/>
</dbReference>
<dbReference type="GO" id="GO:0050660">
    <property type="term" value="F:flavin adenine dinucleotide binding"/>
    <property type="evidence" value="ECO:0007669"/>
    <property type="project" value="TreeGrafter"/>
</dbReference>
<evidence type="ECO:0000256" key="2">
    <source>
        <dbReference type="ARBA" id="ARBA00023002"/>
    </source>
</evidence>
<sequence length="630" mass="70493">MPMNFETVEVTTDLLIVGGGMGACGAAVEAAHWAKKHGLKVTLVDKASMPRSGAVGMGLSAINLYVGLAEGKNTVEDYVRYVKGDMMGISRDDLVANIARHVDSSVHMFEKWGLPLWKDENGGYVHEGKWQLMISGESYKVIVAEAAKNALGEENIYERVFITEPLLKDGKCVGAVGFSVREDKFYVFKAKATLCVMGGTVGVFKPKSTGEGAGRSWYPPFSTGSSAYFTIRAGAEMSSQEVRFVPIRFKDAYGPVGAWFLLFKSRATNALGENYMETRADELKNWGVYGSIKPIPANLRNHLGLLDVQEGKGPLFMRTEEAIANLAKQYEGDEKAFKKKMKSLENEAWEDFLDMTIAQALLWAATNVQPEERSSEIAAAEPYFISSHSGSSGAWISGPEDLSAGTDYFWGYVNMTTVPALFAAGDASGNCPHKFSSGTHTEGRIAAKGACQYILDNNTLIEVEPQVIEDMKATVYKPLEIYEQYKDFSTDPTVNPNYILPKQFMFRLQKLMDEYVGGANVYFCMNQASLDRAAELFQFLKEDAEKLAAKDVYELLRVWENKHRMWQAEAHLRAVTFREETRWPGYYIRTDMPGLDEENWHCFVNMKWDPNSNEWSVFKRPVIDMFGVKF</sequence>
<name>G7W5Z9_DESOD</name>
<dbReference type="GO" id="GO:0005886">
    <property type="term" value="C:plasma membrane"/>
    <property type="evidence" value="ECO:0007669"/>
    <property type="project" value="TreeGrafter"/>
</dbReference>
<protein>
    <submittedName>
        <fullName evidence="4">Adenosine phosphosulfate reductase, alpha subunit</fullName>
    </submittedName>
</protein>
<dbReference type="HOGENOM" id="CLU_014312_8_3_9"/>
<proteinExistence type="predicted"/>
<dbReference type="SUPFAM" id="SSF51905">
    <property type="entry name" value="FAD/NAD(P)-binding domain"/>
    <property type="match status" value="1"/>
</dbReference>
<evidence type="ECO:0000313" key="5">
    <source>
        <dbReference type="Proteomes" id="UP000006346"/>
    </source>
</evidence>
<feature type="domain" description="FAD-dependent oxidoreductase 2 FAD-binding" evidence="3">
    <location>
        <begin position="13"/>
        <end position="247"/>
    </location>
</feature>
<dbReference type="Proteomes" id="UP000006346">
    <property type="component" value="Chromosome"/>
</dbReference>
<evidence type="ECO:0000313" key="4">
    <source>
        <dbReference type="EMBL" id="AET67375.1"/>
    </source>
</evidence>
<dbReference type="eggNOG" id="COG1053">
    <property type="taxonomic scope" value="Bacteria"/>
</dbReference>
<dbReference type="PANTHER" id="PTHR11632:SF51">
    <property type="entry name" value="SUCCINATE DEHYDROGENASE [UBIQUINONE] FLAVOPROTEIN SUBUNIT, MITOCHONDRIAL"/>
    <property type="match status" value="1"/>
</dbReference>
<dbReference type="AlphaFoldDB" id="G7W5Z9"/>
<reference evidence="5" key="1">
    <citation type="submission" date="2011-11" db="EMBL/GenBank/DDBJ databases">
        <title>Complete sequence of Desulfosporosinus orientis DSM 765.</title>
        <authorList>
            <person name="Lucas S."/>
            <person name="Han J."/>
            <person name="Lapidus A."/>
            <person name="Cheng J.-F."/>
            <person name="Goodwin L."/>
            <person name="Pitluck S."/>
            <person name="Peters L."/>
            <person name="Ovchinnikova G."/>
            <person name="Teshima H."/>
            <person name="Detter J.C."/>
            <person name="Han C."/>
            <person name="Tapia R."/>
            <person name="Land M."/>
            <person name="Hauser L."/>
            <person name="Kyrpides N."/>
            <person name="Ivanova N."/>
            <person name="Pagani I."/>
            <person name="Pester M."/>
            <person name="Spring S."/>
            <person name="Ollivier B."/>
            <person name="Rattei T."/>
            <person name="Klenk H.-P."/>
            <person name="Wagner M."/>
            <person name="Loy A."/>
            <person name="Woyke T."/>
        </authorList>
    </citation>
    <scope>NUCLEOTIDE SEQUENCE [LARGE SCALE GENOMIC DNA]</scope>
    <source>
        <strain evidence="5">ATCC 19365 / DSM 765 / NCIMB 8382 / VKM B-1628</strain>
    </source>
</reference>
<dbReference type="InterPro" id="IPR037099">
    <property type="entry name" value="Fum_R/Succ_DH_flav-like_C_sf"/>
</dbReference>
<dbReference type="InterPro" id="IPR036188">
    <property type="entry name" value="FAD/NAD-bd_sf"/>
</dbReference>
<evidence type="ECO:0000256" key="1">
    <source>
        <dbReference type="ARBA" id="ARBA00022630"/>
    </source>
</evidence>
<gene>
    <name evidence="4" type="ordered locus">Desor_1736</name>
</gene>
<dbReference type="GO" id="GO:0009055">
    <property type="term" value="F:electron transfer activity"/>
    <property type="evidence" value="ECO:0007669"/>
    <property type="project" value="TreeGrafter"/>
</dbReference>
<keyword evidence="2" id="KW-0560">Oxidoreductase</keyword>
<dbReference type="KEGG" id="dor:Desor_1736"/>
<dbReference type="RefSeq" id="WP_014184194.1">
    <property type="nucleotide sequence ID" value="NC_016584.1"/>
</dbReference>